<reference evidence="1" key="1">
    <citation type="submission" date="2023-08" db="EMBL/GenBank/DDBJ databases">
        <authorList>
            <person name="Chen Y."/>
            <person name="Shah S."/>
            <person name="Dougan E. K."/>
            <person name="Thang M."/>
            <person name="Chan C."/>
        </authorList>
    </citation>
    <scope>NUCLEOTIDE SEQUENCE</scope>
</reference>
<proteinExistence type="predicted"/>
<evidence type="ECO:0000313" key="1">
    <source>
        <dbReference type="EMBL" id="CAJ1392825.1"/>
    </source>
</evidence>
<dbReference type="AlphaFoldDB" id="A0AA36ITZ5"/>
<sequence>MGVLAELAERGELCMENLSEEEARSFFAELKKGELGRALGAWEPWWQRVAAIDLSSLDDAGPAET</sequence>
<protein>
    <submittedName>
        <fullName evidence="1">Uncharacterized protein</fullName>
    </submittedName>
</protein>
<comment type="caution">
    <text evidence="1">The sequence shown here is derived from an EMBL/GenBank/DDBJ whole genome shotgun (WGS) entry which is preliminary data.</text>
</comment>
<name>A0AA36ITZ5_9DINO</name>
<accession>A0AA36ITZ5</accession>
<dbReference type="Proteomes" id="UP001178507">
    <property type="component" value="Unassembled WGS sequence"/>
</dbReference>
<dbReference type="EMBL" id="CAUJNA010002424">
    <property type="protein sequence ID" value="CAJ1392825.1"/>
    <property type="molecule type" value="Genomic_DNA"/>
</dbReference>
<gene>
    <name evidence="1" type="ORF">EVOR1521_LOCUS17828</name>
</gene>
<evidence type="ECO:0000313" key="2">
    <source>
        <dbReference type="Proteomes" id="UP001178507"/>
    </source>
</evidence>
<organism evidence="1 2">
    <name type="scientific">Effrenium voratum</name>
    <dbReference type="NCBI Taxonomy" id="2562239"/>
    <lineage>
        <taxon>Eukaryota</taxon>
        <taxon>Sar</taxon>
        <taxon>Alveolata</taxon>
        <taxon>Dinophyceae</taxon>
        <taxon>Suessiales</taxon>
        <taxon>Symbiodiniaceae</taxon>
        <taxon>Effrenium</taxon>
    </lineage>
</organism>
<keyword evidence="2" id="KW-1185">Reference proteome</keyword>